<dbReference type="Pfam" id="PF00201">
    <property type="entry name" value="UDPGT"/>
    <property type="match status" value="1"/>
</dbReference>
<keyword evidence="6" id="KW-1185">Reference proteome</keyword>
<keyword evidence="2 3" id="KW-0808">Transferase</keyword>
<keyword evidence="4" id="KW-1133">Transmembrane helix</keyword>
<organism evidence="5 6">
    <name type="scientific">Cetraspora pellucida</name>
    <dbReference type="NCBI Taxonomy" id="1433469"/>
    <lineage>
        <taxon>Eukaryota</taxon>
        <taxon>Fungi</taxon>
        <taxon>Fungi incertae sedis</taxon>
        <taxon>Mucoromycota</taxon>
        <taxon>Glomeromycotina</taxon>
        <taxon>Glomeromycetes</taxon>
        <taxon>Diversisporales</taxon>
        <taxon>Gigasporaceae</taxon>
        <taxon>Cetraspora</taxon>
    </lineage>
</organism>
<dbReference type="SUPFAM" id="SSF53756">
    <property type="entry name" value="UDP-Glycosyltransferase/glycogen phosphorylase"/>
    <property type="match status" value="1"/>
</dbReference>
<dbReference type="InterPro" id="IPR035595">
    <property type="entry name" value="UDP_glycos_trans_CS"/>
</dbReference>
<comment type="caution">
    <text evidence="5">The sequence shown here is derived from an EMBL/GenBank/DDBJ whole genome shotgun (WGS) entry which is preliminary data.</text>
</comment>
<dbReference type="AlphaFoldDB" id="A0A9N8W109"/>
<dbReference type="EMBL" id="CAJVQA010000410">
    <property type="protein sequence ID" value="CAG8473387.1"/>
    <property type="molecule type" value="Genomic_DNA"/>
</dbReference>
<sequence>MLLKYSFSLFTLCRLIIFILFFVHSAFESQVSSQFIQRDPLLNRSNVPKNILATSYLGGGSHLAPMSEILKILMDRGYNVTLAAPGNFTANSHSYRSIPQVIVSKKAGTELGNQELMKKMFLEETNVRKFSGAFDHSAYTEYYKIYKQTAEEINVDLFFCDIGMNFACFDLAWELKKPVVGFASSPFFAVIPPPYKSDPIFGCHVSMENESFYERFNCAIIKPLKLAWLFISMADNMNSQRVKLGIESYWNPRARMDNILILFDTFFGFEIPTAMLPLHQEIGPILSDTYPDLTPALDSFLNTHPRTMYFALGTNVFTSPQNIAILLKSCLELINHNIIDGVIWATVKTNVTELMSLSDVDSPISDILNNNYPHIHITKFAPQFAILSHENTKVFLSHGGASSSHESMYTATPMLILPIMGDQFGNAEKLELAGMALRLSKLNLTVDDIVLKIKRLLSEEGFKKNAERLQFVAKVNSKRKYRAADLIEMVMNTIKYESVKDENGALSVNNKALLRDWITPNTRMGFIRGNYIDVYSTFIVILLALVGGFGYVSFKTTKFLYAKYKGRTINSKSKKE</sequence>
<evidence type="ECO:0000256" key="4">
    <source>
        <dbReference type="SAM" id="Phobius"/>
    </source>
</evidence>
<dbReference type="GO" id="GO:0008194">
    <property type="term" value="F:UDP-glycosyltransferase activity"/>
    <property type="evidence" value="ECO:0007669"/>
    <property type="project" value="InterPro"/>
</dbReference>
<dbReference type="OrthoDB" id="5835829at2759"/>
<accession>A0A9N8W109</accession>
<dbReference type="PANTHER" id="PTHR48043:SF145">
    <property type="entry name" value="FI06409P-RELATED"/>
    <property type="match status" value="1"/>
</dbReference>
<dbReference type="InterPro" id="IPR050271">
    <property type="entry name" value="UDP-glycosyltransferase"/>
</dbReference>
<dbReference type="PROSITE" id="PS00375">
    <property type="entry name" value="UDPGT"/>
    <property type="match status" value="1"/>
</dbReference>
<keyword evidence="1 3" id="KW-0328">Glycosyltransferase</keyword>
<gene>
    <name evidence="5" type="ORF">CPELLU_LOCUS1181</name>
</gene>
<keyword evidence="4" id="KW-0812">Transmembrane</keyword>
<name>A0A9N8W109_9GLOM</name>
<protein>
    <submittedName>
        <fullName evidence="5">4916_t:CDS:1</fullName>
    </submittedName>
</protein>
<dbReference type="Gene3D" id="3.40.50.2000">
    <property type="entry name" value="Glycogen Phosphorylase B"/>
    <property type="match status" value="2"/>
</dbReference>
<dbReference type="PANTHER" id="PTHR48043">
    <property type="entry name" value="EG:EG0003.4 PROTEIN-RELATED"/>
    <property type="match status" value="1"/>
</dbReference>
<evidence type="ECO:0000313" key="5">
    <source>
        <dbReference type="EMBL" id="CAG8473387.1"/>
    </source>
</evidence>
<dbReference type="CDD" id="cd03784">
    <property type="entry name" value="GT1_Gtf-like"/>
    <property type="match status" value="1"/>
</dbReference>
<comment type="similarity">
    <text evidence="3">Belongs to the UDP-glycosyltransferase family.</text>
</comment>
<evidence type="ECO:0000313" key="6">
    <source>
        <dbReference type="Proteomes" id="UP000789759"/>
    </source>
</evidence>
<proteinExistence type="inferred from homology"/>
<reference evidence="5" key="1">
    <citation type="submission" date="2021-06" db="EMBL/GenBank/DDBJ databases">
        <authorList>
            <person name="Kallberg Y."/>
            <person name="Tangrot J."/>
            <person name="Rosling A."/>
        </authorList>
    </citation>
    <scope>NUCLEOTIDE SEQUENCE</scope>
    <source>
        <strain evidence="5">FL966</strain>
    </source>
</reference>
<dbReference type="InterPro" id="IPR002213">
    <property type="entry name" value="UDP_glucos_trans"/>
</dbReference>
<evidence type="ECO:0000256" key="3">
    <source>
        <dbReference type="RuleBase" id="RU003718"/>
    </source>
</evidence>
<feature type="transmembrane region" description="Helical" evidence="4">
    <location>
        <begin position="534"/>
        <end position="554"/>
    </location>
</feature>
<keyword evidence="4" id="KW-0472">Membrane</keyword>
<evidence type="ECO:0000256" key="2">
    <source>
        <dbReference type="ARBA" id="ARBA00022679"/>
    </source>
</evidence>
<evidence type="ECO:0000256" key="1">
    <source>
        <dbReference type="ARBA" id="ARBA00022676"/>
    </source>
</evidence>
<dbReference type="Proteomes" id="UP000789759">
    <property type="component" value="Unassembled WGS sequence"/>
</dbReference>